<dbReference type="SUPFAM" id="SSF49785">
    <property type="entry name" value="Galactose-binding domain-like"/>
    <property type="match status" value="1"/>
</dbReference>
<evidence type="ECO:0000313" key="3">
    <source>
        <dbReference type="Proteomes" id="UP000652755"/>
    </source>
</evidence>
<accession>A0ABR7KS72</accession>
<protein>
    <recommendedName>
        <fullName evidence="4">PA14 domain-containing protein</fullName>
    </recommendedName>
</protein>
<name>A0ABR7KS72_9SPHI</name>
<dbReference type="Gene3D" id="2.60.120.260">
    <property type="entry name" value="Galactose-binding domain-like"/>
    <property type="match status" value="1"/>
</dbReference>
<feature type="signal peptide" evidence="1">
    <location>
        <begin position="1"/>
        <end position="32"/>
    </location>
</feature>
<comment type="caution">
    <text evidence="2">The sequence shown here is derived from an EMBL/GenBank/DDBJ whole genome shotgun (WGS) entry which is preliminary data.</text>
</comment>
<reference evidence="2 3" key="1">
    <citation type="submission" date="2020-08" db="EMBL/GenBank/DDBJ databases">
        <authorList>
            <person name="Sun Q."/>
            <person name="Inoue M."/>
        </authorList>
    </citation>
    <scope>NUCLEOTIDE SEQUENCE [LARGE SCALE GENOMIC DNA]</scope>
    <source>
        <strain evidence="2 3">CCM 8938</strain>
    </source>
</reference>
<dbReference type="InterPro" id="IPR008979">
    <property type="entry name" value="Galactose-bd-like_sf"/>
</dbReference>
<dbReference type="EMBL" id="JACRYL010000007">
    <property type="protein sequence ID" value="MBC6110690.1"/>
    <property type="molecule type" value="Genomic_DNA"/>
</dbReference>
<evidence type="ECO:0000313" key="2">
    <source>
        <dbReference type="EMBL" id="MBC6110690.1"/>
    </source>
</evidence>
<gene>
    <name evidence="2" type="ORF">H7U22_09645</name>
</gene>
<evidence type="ECO:0008006" key="4">
    <source>
        <dbReference type="Google" id="ProtNLM"/>
    </source>
</evidence>
<proteinExistence type="predicted"/>
<keyword evidence="3" id="KW-1185">Reference proteome</keyword>
<organism evidence="2 3">
    <name type="scientific">Pedobacter fastidiosus</name>
    <dbReference type="NCBI Taxonomy" id="2765361"/>
    <lineage>
        <taxon>Bacteria</taxon>
        <taxon>Pseudomonadati</taxon>
        <taxon>Bacteroidota</taxon>
        <taxon>Sphingobacteriia</taxon>
        <taxon>Sphingobacteriales</taxon>
        <taxon>Sphingobacteriaceae</taxon>
        <taxon>Pedobacter</taxon>
    </lineage>
</organism>
<feature type="chain" id="PRO_5047248833" description="PA14 domain-containing protein" evidence="1">
    <location>
        <begin position="33"/>
        <end position="2176"/>
    </location>
</feature>
<keyword evidence="1" id="KW-0732">Signal</keyword>
<dbReference type="RefSeq" id="WP_187071158.1">
    <property type="nucleotide sequence ID" value="NZ_JACRYL010000007.1"/>
</dbReference>
<evidence type="ECO:0000256" key="1">
    <source>
        <dbReference type="SAM" id="SignalP"/>
    </source>
</evidence>
<sequence length="2176" mass="240990">MIYRRKKGIRRTAGILLAIWLINLLLPSVAHALTSGPSQPESQSFQPVGTSDMVDLLSGDFKYNIPLMDVDGYPLNLAYQSGIGPDDEASWVGLGWNLNVGSISRQLRGLPDDLKGDLLRTEHAVKDKVTVGGRLTTKVELVGNSKIQRKLKLNGSLTFGVFSDSYTGIGAEIGANAGMSFAFANEGMMTAGLGLGVLSSTASGVDITPNVSMSINDNSRDKSVRNAGLSSSLGYNSRSGMKSLTLGGGLSNYNTSAPLVSYNTEPVQPKIQVPYISSYDSYSIDLGGSAGPLFIGGGLTGYRSVRRVSGPVMENPEYGFLYSESGKNKPNAVHDFIREKENPVIPEIPNLAIPIHTPDIFTYNSQIGSGQFRLYRGGTGIFYDNRVSDKSTVSTVGADVGWGFGAHYGVTKFDQYTSNTTQKWTKDNSYLAKGDFQDEPDAQPQRQHVFFKKPDERNIEDSVMTARLNGTGAMSVSTSGRTAGASFRTAGFFASNVVPVGSKIEKEKRQESSTSISYLTASEAKIAGLDTVIKVYPFNDYSDFDPARYVVPENIERISPIRRAHHISEITVLNEQGQRSVYGLPVYSKKQEEISFAVDNAISAVNGKVALSMNGQEISHRIDGTDEYLHRDIQPAYAASYLLTGVLSPDYVDRTRDGITPDDNGTAIKFSYSKIDTYRWRTPYNLGSTPEAALNRSLLADPKDDRGSVIYGEKELYYVRSIESKTKIAFFITQDREDALGVTDFRGERDPSVRQKCLKEIRLYSKDNLSRPIKVVKFGYSYDLCPGTPNSMAAGGRKLTLKLVWFEYGSTHKGVNHPYVFTYGHDAAYGSESTDRWGTYKPAAGNPGALTNEQYPYSDQNRTGADQSAAVWLMTSIQLPSGGIIDVRYESDDYAYVQDRHASVMAPFKFYGSDITSPDAFLSVSLDSVPLSSEPDLTAWFKKVYLNGSDYLYTKSTVKLSTPNAPSMGCDDDFISAYVKITQVIISGSNAHLKLEPVYPVSGSTLHTNPIRFAAWQKMKNEYPRYAYPGYENRVKTGTGGAASAIAAIANAARNLSELRKNFYEKASESDRHFCDSFTEAKSFCRISMPSKSKIGGGVRVKQIRIRDEWDSLTGTDVPKGIYGQDYSYTTTDENGRTVSSGVATYEPAVGSDENPLRQPVFYSQKVKGGISNFFELEAPFCESLYPAPSVGYGRVTVKDYDPSAPSQNSVPKTGFSIYEFYTAREFPVRVTVMPIEKHHPDPGYSYSLVESNTIEELVLSQGYSIELNDMHGKPRSERTFNSGSSEISSTEYEYQVENPAAPSKRLDNRVKVITPDSGLVKSAVIGRDIEFFTDFREQESINSGFANNTGVDLLPFLGVPSFPLPHFPIKLNSEYKLFRSACALKVIQTNGIISRVTKRENGSSIAVDNLAFDGVSGEALVTRTQNEFNKVYYSVNIPAYWPYRKMGGAYQNQGMMLKKVVLNSFSEINENYWELLTQGDELVNLGTGEHYWAVDNRAEIFSGQIGIQLREPSKILINSNGSRLSAITGPEANHSFKVVRSGYRNILAASAESIVCMNSPIASGRLLFASTFDQSQLKVITASATTYDDEWPVDGKGQVSERKESTASVFTYRRSQSHLEHGRFGSRIYNICDELEYTGGNCGVFENFSNSYLNSRMVNTSIWPNTGIPESLSEPVGFVSSFYAPTAKLYYIGFAGDDRLNISIDGSTKIANNLNNVNYWSIYPVYLPEGNHTIEVEGYNIPNSDNNWAGNPGAMAVEVYDNSRSEIIAATGSGSLTTLFTTATLPVDPNFQTFRTVNGIKTWRFTYETYFNPFQQGLKGNWRPYEQQVFQVNRSYDNIFNTAKKGVNLANAGMLKSFMSYWVYSNKAWMPNLQSSHWVSSNRVKQYDRYGQEEENRDALNRSSSACFDFSGQLPAAVASNAMRREIYVSSFEDRNRSIGQPDTSETKEFTSQGQGLFVNRTNEYAHTGHYSVALPQQGIKLETIRHLRDQKSAPYLGRTVRNEFTLLGAMGLYPRGFEPKNGGEYLISMWIRDGQPLNRNVNIGVSYGNTNGSATAVLACKAVVEGWKLIEGRFTVPVNNSDNVRFSVGIVPYNGLTVYADDIRIHPVDAHMKSYAYDDRNFRLMAELDENGFATFYEYDDEGSLIRVKKETERGIATIKENRSSYRTTIMGVD</sequence>
<dbReference type="Proteomes" id="UP000652755">
    <property type="component" value="Unassembled WGS sequence"/>
</dbReference>